<protein>
    <recommendedName>
        <fullName evidence="2">Xylanolytic transcriptional activator regulatory domain-containing protein</fullName>
    </recommendedName>
</protein>
<dbReference type="HOGENOM" id="CLU_408342_0_0_1"/>
<gene>
    <name evidence="3" type="ORF">SAPIO_CDS2409</name>
</gene>
<dbReference type="PANTHER" id="PTHR47431">
    <property type="entry name" value="ZN(II)2CYS6 TRANSCRIPTION FACTOR (EUROFUNG)-RELATED"/>
    <property type="match status" value="1"/>
</dbReference>
<evidence type="ECO:0000313" key="3">
    <source>
        <dbReference type="EMBL" id="KEZ45015.1"/>
    </source>
</evidence>
<dbReference type="KEGG" id="sapo:SAPIO_CDS2409"/>
<dbReference type="GeneID" id="27721481"/>
<comment type="caution">
    <text evidence="3">The sequence shown here is derived from an EMBL/GenBank/DDBJ whole genome shotgun (WGS) entry which is preliminary data.</text>
</comment>
<evidence type="ECO:0000259" key="2">
    <source>
        <dbReference type="Pfam" id="PF04082"/>
    </source>
</evidence>
<reference evidence="3 4" key="1">
    <citation type="journal article" date="2014" name="Genome Announc.">
        <title>Draft genome sequence of the pathogenic fungus Scedosporium apiospermum.</title>
        <authorList>
            <person name="Vandeputte P."/>
            <person name="Ghamrawi S."/>
            <person name="Rechenmann M."/>
            <person name="Iltis A."/>
            <person name="Giraud S."/>
            <person name="Fleury M."/>
            <person name="Thornton C."/>
            <person name="Delhaes L."/>
            <person name="Meyer W."/>
            <person name="Papon N."/>
            <person name="Bouchara J.P."/>
        </authorList>
    </citation>
    <scope>NUCLEOTIDE SEQUENCE [LARGE SCALE GENOMIC DNA]</scope>
    <source>
        <strain evidence="3 4">IHEM 14462</strain>
    </source>
</reference>
<dbReference type="GO" id="GO:0006351">
    <property type="term" value="P:DNA-templated transcription"/>
    <property type="evidence" value="ECO:0007669"/>
    <property type="project" value="InterPro"/>
</dbReference>
<keyword evidence="1" id="KW-0539">Nucleus</keyword>
<dbReference type="Pfam" id="PF04082">
    <property type="entry name" value="Fungal_trans"/>
    <property type="match status" value="1"/>
</dbReference>
<accession>A0A084GCF3</accession>
<dbReference type="InterPro" id="IPR007219">
    <property type="entry name" value="XnlR_reg_dom"/>
</dbReference>
<dbReference type="GO" id="GO:0003677">
    <property type="term" value="F:DNA binding"/>
    <property type="evidence" value="ECO:0007669"/>
    <property type="project" value="InterPro"/>
</dbReference>
<dbReference type="OrthoDB" id="2595934at2759"/>
<evidence type="ECO:0000313" key="4">
    <source>
        <dbReference type="Proteomes" id="UP000028545"/>
    </source>
</evidence>
<keyword evidence="4" id="KW-1185">Reference proteome</keyword>
<evidence type="ECO:0000256" key="1">
    <source>
        <dbReference type="ARBA" id="ARBA00023242"/>
    </source>
</evidence>
<dbReference type="PANTHER" id="PTHR47431:SF1">
    <property type="entry name" value="ZN(II)2CYS6 TRANSCRIPTION FACTOR (EUROFUNG)"/>
    <property type="match status" value="1"/>
</dbReference>
<dbReference type="GO" id="GO:0008270">
    <property type="term" value="F:zinc ion binding"/>
    <property type="evidence" value="ECO:0007669"/>
    <property type="project" value="InterPro"/>
</dbReference>
<name>A0A084GCF3_PSEDA</name>
<proteinExistence type="predicted"/>
<sequence length="673" mass="75322">MRRQALLNQVQIDRSLRLTQLDGITNYETRMVAEVELYWIIYNKCGSHPVTLSETKLALRDWQQEWASLFDEPRSQFLQMGFHFAHLLANYQSLKAPKSVIHSSILREMIRLSEAIINLAIDTTDERTRHLTDHIYHIVTFAALTLCKIVRTYEPKLSAGDYDAARLDDLVLKLIDWLRSIGLRGHAAHLLGDIVSAQFSRLRPDFHATTAPLTTSYPVAGDNSVGFFVDGELSLPPDLSFQPSRTGENLLAPMAPRHVASFSLDAPAILRPPSDPDSTPPGYLRRMASDTSMAGAHDNGGSVADMLRDERSNAAKHGNIEHEVIRTDADCIEVRGQPHEPDPTFDVNGAGDYLLPPRTLASEGPTDSGFASQCLDGFYTYFFPGHPFVLPKEALLRYAITNPVPELISVMAFIGSLYIQDVRSSRLQEDAEKVLDKDLPSTGFSVQAFLLLALCLEWKGDGDMASNVLERAKSTALELGMNRPTFAMECGHSDSVLEESWRRTWWELYVVDALFAGIRHWPTFSLLNLGMDVPLPAEEEFYIAGGDLPRPRTIQEYDDRCFEDGEDQSFSSFTYMVDAARILGVTLAAGDIAGGSPESLAKNAEENIMSWHLHLPQHKHDPVRPDGTIDEILFRAHLMINVVAIHLHRPRSQLTYTTLEILCSKRFKLQEPA</sequence>
<dbReference type="Proteomes" id="UP000028545">
    <property type="component" value="Unassembled WGS sequence"/>
</dbReference>
<dbReference type="CDD" id="cd12148">
    <property type="entry name" value="fungal_TF_MHR"/>
    <property type="match status" value="1"/>
</dbReference>
<organism evidence="3 4">
    <name type="scientific">Pseudallescheria apiosperma</name>
    <name type="common">Scedosporium apiospermum</name>
    <dbReference type="NCBI Taxonomy" id="563466"/>
    <lineage>
        <taxon>Eukaryota</taxon>
        <taxon>Fungi</taxon>
        <taxon>Dikarya</taxon>
        <taxon>Ascomycota</taxon>
        <taxon>Pezizomycotina</taxon>
        <taxon>Sordariomycetes</taxon>
        <taxon>Hypocreomycetidae</taxon>
        <taxon>Microascales</taxon>
        <taxon>Microascaceae</taxon>
        <taxon>Scedosporium</taxon>
    </lineage>
</organism>
<dbReference type="VEuPathDB" id="FungiDB:SAPIO_CDS2409"/>
<feature type="domain" description="Xylanolytic transcriptional activator regulatory" evidence="2">
    <location>
        <begin position="405"/>
        <end position="542"/>
    </location>
</feature>
<dbReference type="EMBL" id="JOWA01000086">
    <property type="protein sequence ID" value="KEZ45015.1"/>
    <property type="molecule type" value="Genomic_DNA"/>
</dbReference>
<dbReference type="AlphaFoldDB" id="A0A084GCF3"/>
<dbReference type="RefSeq" id="XP_016644814.1">
    <property type="nucleotide sequence ID" value="XM_016785438.1"/>
</dbReference>